<comment type="caution">
    <text evidence="1">The sequence shown here is derived from an EMBL/GenBank/DDBJ whole genome shotgun (WGS) entry which is preliminary data.</text>
</comment>
<protein>
    <submittedName>
        <fullName evidence="1">Uncharacterized protein</fullName>
    </submittedName>
</protein>
<evidence type="ECO:0000313" key="1">
    <source>
        <dbReference type="EMBL" id="OGG56631.1"/>
    </source>
</evidence>
<dbReference type="Proteomes" id="UP000178606">
    <property type="component" value="Unassembled WGS sequence"/>
</dbReference>
<dbReference type="AlphaFoldDB" id="A0A1F6D5M7"/>
<evidence type="ECO:0000313" key="2">
    <source>
        <dbReference type="Proteomes" id="UP000178606"/>
    </source>
</evidence>
<gene>
    <name evidence="1" type="ORF">A3F84_08385</name>
</gene>
<reference evidence="1 2" key="1">
    <citation type="journal article" date="2016" name="Nat. Commun.">
        <title>Thousands of microbial genomes shed light on interconnected biogeochemical processes in an aquifer system.</title>
        <authorList>
            <person name="Anantharaman K."/>
            <person name="Brown C.T."/>
            <person name="Hug L.A."/>
            <person name="Sharon I."/>
            <person name="Castelle C.J."/>
            <person name="Probst A.J."/>
            <person name="Thomas B.C."/>
            <person name="Singh A."/>
            <person name="Wilkins M.J."/>
            <person name="Karaoz U."/>
            <person name="Brodie E.L."/>
            <person name="Williams K.H."/>
            <person name="Hubbard S.S."/>
            <person name="Banfield J.F."/>
        </authorList>
    </citation>
    <scope>NUCLEOTIDE SEQUENCE [LARGE SCALE GENOMIC DNA]</scope>
    <source>
        <strain evidence="2">RIFCSPLOWO2_12_FULL_64_10</strain>
    </source>
</reference>
<proteinExistence type="predicted"/>
<organism evidence="1 2">
    <name type="scientific">Handelsmanbacteria sp. (strain RIFCSPLOWO2_12_FULL_64_10)</name>
    <dbReference type="NCBI Taxonomy" id="1817868"/>
    <lineage>
        <taxon>Bacteria</taxon>
        <taxon>Candidatus Handelsmaniibacteriota</taxon>
    </lineage>
</organism>
<accession>A0A1F6D5M7</accession>
<name>A0A1F6D5M7_HANXR</name>
<dbReference type="EMBL" id="MFKF01000024">
    <property type="protein sequence ID" value="OGG56631.1"/>
    <property type="molecule type" value="Genomic_DNA"/>
</dbReference>
<sequence>MNGITKRLERLEGAAKGICISCLWNDLACDHPHWEGSRRCGRDRQDLPSVLFANEEDAAYQSWVRDLTDDELEREIARLKEEDEPGGDIPPDPR</sequence>